<dbReference type="InterPro" id="IPR002110">
    <property type="entry name" value="Ankyrin_rpt"/>
</dbReference>
<protein>
    <submittedName>
        <fullName evidence="3">Ankyrin repeat domain-containing protein</fullName>
    </submittedName>
</protein>
<accession>A0A6I6CKQ4</accession>
<dbReference type="PANTHER" id="PTHR24134">
    <property type="entry name" value="ANKYRIN REPEAT-CONTAINING PROTEIN DDB_G0279043"/>
    <property type="match status" value="1"/>
</dbReference>
<evidence type="ECO:0000256" key="2">
    <source>
        <dbReference type="ARBA" id="ARBA00023043"/>
    </source>
</evidence>
<dbReference type="Gene3D" id="1.25.40.20">
    <property type="entry name" value="Ankyrin repeat-containing domain"/>
    <property type="match status" value="1"/>
</dbReference>
<name>A0A6I6CKQ4_WOLPI</name>
<dbReference type="Proteomes" id="UP000422744">
    <property type="component" value="Chromosome"/>
</dbReference>
<gene>
    <name evidence="3" type="ORF">E0495_05710</name>
</gene>
<keyword evidence="2" id="KW-0040">ANK repeat</keyword>
<dbReference type="EMBL" id="CP037426">
    <property type="protein sequence ID" value="QGT16661.1"/>
    <property type="molecule type" value="Genomic_DNA"/>
</dbReference>
<evidence type="ECO:0000256" key="1">
    <source>
        <dbReference type="ARBA" id="ARBA00022737"/>
    </source>
</evidence>
<dbReference type="PANTHER" id="PTHR24134:SF9">
    <property type="entry name" value="ANKYRIN REPEAT AND SOCS BOX PROTEIN 8"/>
    <property type="match status" value="1"/>
</dbReference>
<proteinExistence type="predicted"/>
<dbReference type="AlphaFoldDB" id="A0A6I6CKQ4"/>
<keyword evidence="1" id="KW-0677">Repeat</keyword>
<organism evidence="3 4">
    <name type="scientific">Wolbachia pipientis</name>
    <dbReference type="NCBI Taxonomy" id="955"/>
    <lineage>
        <taxon>Bacteria</taxon>
        <taxon>Pseudomonadati</taxon>
        <taxon>Pseudomonadota</taxon>
        <taxon>Alphaproteobacteria</taxon>
        <taxon>Rickettsiales</taxon>
        <taxon>Anaplasmataceae</taxon>
        <taxon>Wolbachieae</taxon>
        <taxon>Wolbachia</taxon>
    </lineage>
</organism>
<sequence>MEQKEGRVDDKYESIKYSLLLSDNSSLTSIIKRKKFKNLISDWSFNVPDLKDNQKNLNKALLNLLTDFPFCDITRFEDFLHDNKGDDLKAVLNLQRGESKLTILHVIQGMEYLAVEKDIGCAVSTFMTLLLKSGADPNIVNSEGQTPLHYAAYYNTLNIPLLLKKGARGQTDRQGKTPLDIVIINKKPFEVNLLEQIFLTQEQLEAKNDLEGICGHSFNTNRLRKFFNQHKGNEGLKEILNLRDCEGKSRVFQKIREACYGNETHFKEAKKLLLEAGAIDYEEWKDKKRLPKLRTLWDDLILDQSEKLKIFLGRVNKSKDIDELKRVVNEAIELGVRLNFPNQGSIYGKVYEKEYSFTDFVIRKISELRKSSEGSRNIEVASGIVCQLISKGAILYNISSIYVIDELEEFESHKANMKNAYADYENRALDFITIVQSATSGKVRDVKIDNSTLCLEYSQDSKVDVAKITNGARGLGITQEGVQYGRNIIKIGKSEVEIITENAIRNYVGLADGSNIVLTFDTGLGELEVRLYPDKQNLIKVEVEDQEKWKKLQNCEERIGEKCLLGGCSVRDAIERGFFTRSGELIRSETISQSDATKVGPWAKREKMRKASSLEETVGHSL</sequence>
<dbReference type="SUPFAM" id="SSF48403">
    <property type="entry name" value="Ankyrin repeat"/>
    <property type="match status" value="1"/>
</dbReference>
<reference evidence="3 4" key="1">
    <citation type="submission" date="2019-03" db="EMBL/GenBank/DDBJ databases">
        <title>Wolbachia endosymbiont of Haematobia irritans wIrr.</title>
        <authorList>
            <person name="Parry R.H."/>
            <person name="Asgari S."/>
        </authorList>
    </citation>
    <scope>NUCLEOTIDE SEQUENCE [LARGE SCALE GENOMIC DNA]</scope>
    <source>
        <strain evidence="4">wIrr</strain>
    </source>
</reference>
<evidence type="ECO:0000313" key="3">
    <source>
        <dbReference type="EMBL" id="QGT16661.1"/>
    </source>
</evidence>
<evidence type="ECO:0000313" key="4">
    <source>
        <dbReference type="Proteomes" id="UP000422744"/>
    </source>
</evidence>
<dbReference type="InterPro" id="IPR036770">
    <property type="entry name" value="Ankyrin_rpt-contain_sf"/>
</dbReference>
<dbReference type="RefSeq" id="WP_155969291.1">
    <property type="nucleotide sequence ID" value="NZ_CP037426.1"/>
</dbReference>
<dbReference type="Pfam" id="PF12796">
    <property type="entry name" value="Ank_2"/>
    <property type="match status" value="1"/>
</dbReference>